<protein>
    <submittedName>
        <fullName evidence="2">RNA-directed RNA polymerase</fullName>
    </submittedName>
</protein>
<dbReference type="WBParaSite" id="L893_g12717.t1">
    <property type="protein sequence ID" value="L893_g12717.t1"/>
    <property type="gene ID" value="L893_g12717"/>
</dbReference>
<proteinExistence type="predicted"/>
<dbReference type="Proteomes" id="UP000095287">
    <property type="component" value="Unplaced"/>
</dbReference>
<keyword evidence="1" id="KW-1185">Reference proteome</keyword>
<name>A0A1I7Y4Q1_9BILA</name>
<evidence type="ECO:0000313" key="1">
    <source>
        <dbReference type="Proteomes" id="UP000095287"/>
    </source>
</evidence>
<organism evidence="1 2">
    <name type="scientific">Steinernema glaseri</name>
    <dbReference type="NCBI Taxonomy" id="37863"/>
    <lineage>
        <taxon>Eukaryota</taxon>
        <taxon>Metazoa</taxon>
        <taxon>Ecdysozoa</taxon>
        <taxon>Nematoda</taxon>
        <taxon>Chromadorea</taxon>
        <taxon>Rhabditida</taxon>
        <taxon>Tylenchina</taxon>
        <taxon>Panagrolaimomorpha</taxon>
        <taxon>Strongyloidoidea</taxon>
        <taxon>Steinernematidae</taxon>
        <taxon>Steinernema</taxon>
    </lineage>
</organism>
<evidence type="ECO:0000313" key="2">
    <source>
        <dbReference type="WBParaSite" id="L893_g12717.t1"/>
    </source>
</evidence>
<accession>A0A1I7Y4Q1</accession>
<sequence length="460" mass="53252">MIRKLNWAPQEHDLWEVQHEKEAVLSHLPSSPSSSVDVQYMLLLTQYYRSLDYMHYMATLWWQVENAGRSDRLPRPVSPFGCTQGGHKETTQWWTLNVPICLLRFQFVESRDSDFSSPLASDPRSMDSVPITFCRDVCASLGYDSDKCCNLAASLTGLWKTALSQYAANAQHVSLRIGCDDVGWWYYAPGKPYVEQLLPPFEEFLLLSRRYFILRGVVVKRKPDYTATYYRCSREDMVKRLAPFITAHARPFTYLDIRHKCPEELVLTAYEMFRTSYTFGELVLSYHGPKSEEFLFGHVKNNVGMRRFCQSNPWPHTEALEEHVMELLHSKSFRSLELASYYMKQFALPQYRDRDFSVSLRATFAMFKAIFDAWVHSENKNGIGMTGVTGLTLQDVLSMPVPANVTRTDGSTKADWDDCEDIDRWKVCWTKQDGSCMNFDLEYELYITYTTEENGVAPSE</sequence>
<dbReference type="AlphaFoldDB" id="A0A1I7Y4Q1"/>
<reference evidence="2" key="1">
    <citation type="submission" date="2016-11" db="UniProtKB">
        <authorList>
            <consortium name="WormBaseParasite"/>
        </authorList>
    </citation>
    <scope>IDENTIFICATION</scope>
</reference>